<proteinExistence type="predicted"/>
<dbReference type="Pfam" id="PF01548">
    <property type="entry name" value="DEDD_Tnp_IS110"/>
    <property type="match status" value="1"/>
</dbReference>
<feature type="compositionally biased region" description="Basic residues" evidence="1">
    <location>
        <begin position="108"/>
        <end position="118"/>
    </location>
</feature>
<accession>A0ABP3ZJF8</accession>
<name>A0ABP3ZJF8_9PSEU</name>
<dbReference type="InterPro" id="IPR002525">
    <property type="entry name" value="Transp_IS110-like_N"/>
</dbReference>
<protein>
    <recommendedName>
        <fullName evidence="2">Transposase IS110-like N-terminal domain-containing protein</fullName>
    </recommendedName>
</protein>
<evidence type="ECO:0000259" key="2">
    <source>
        <dbReference type="Pfam" id="PF01548"/>
    </source>
</evidence>
<evidence type="ECO:0000313" key="3">
    <source>
        <dbReference type="EMBL" id="GAA0922504.1"/>
    </source>
</evidence>
<feature type="domain" description="Transposase IS110-like N-terminal" evidence="2">
    <location>
        <begin position="8"/>
        <end position="107"/>
    </location>
</feature>
<dbReference type="EMBL" id="BAAAHP010000014">
    <property type="protein sequence ID" value="GAA0922504.1"/>
    <property type="molecule type" value="Genomic_DNA"/>
</dbReference>
<keyword evidence="4" id="KW-1185">Reference proteome</keyword>
<reference evidence="4" key="1">
    <citation type="journal article" date="2019" name="Int. J. Syst. Evol. Microbiol.">
        <title>The Global Catalogue of Microorganisms (GCM) 10K type strain sequencing project: providing services to taxonomists for standard genome sequencing and annotation.</title>
        <authorList>
            <consortium name="The Broad Institute Genomics Platform"/>
            <consortium name="The Broad Institute Genome Sequencing Center for Infectious Disease"/>
            <person name="Wu L."/>
            <person name="Ma J."/>
        </authorList>
    </citation>
    <scope>NUCLEOTIDE SEQUENCE [LARGE SCALE GENOMIC DNA]</scope>
    <source>
        <strain evidence="4">JCM 11117</strain>
    </source>
</reference>
<dbReference type="Proteomes" id="UP001499967">
    <property type="component" value="Unassembled WGS sequence"/>
</dbReference>
<gene>
    <name evidence="3" type="ORF">GCM10009559_06090</name>
</gene>
<feature type="region of interest" description="Disordered" evidence="1">
    <location>
        <begin position="97"/>
        <end position="136"/>
    </location>
</feature>
<feature type="compositionally biased region" description="Basic residues" evidence="1">
    <location>
        <begin position="126"/>
        <end position="136"/>
    </location>
</feature>
<evidence type="ECO:0000313" key="4">
    <source>
        <dbReference type="Proteomes" id="UP001499967"/>
    </source>
</evidence>
<comment type="caution">
    <text evidence="3">The sequence shown here is derived from an EMBL/GenBank/DDBJ whole genome shotgun (WGS) entry which is preliminary data.</text>
</comment>
<organism evidence="3 4">
    <name type="scientific">Pseudonocardia zijingensis</name>
    <dbReference type="NCBI Taxonomy" id="153376"/>
    <lineage>
        <taxon>Bacteria</taxon>
        <taxon>Bacillati</taxon>
        <taxon>Actinomycetota</taxon>
        <taxon>Actinomycetes</taxon>
        <taxon>Pseudonocardiales</taxon>
        <taxon>Pseudonocardiaceae</taxon>
        <taxon>Pseudonocardia</taxon>
    </lineage>
</organism>
<sequence length="136" mass="14448">MAGKKLWVGIDVGKQFHHGCAVDADGKTVFSRKVKNRQAAIEELITRTTIKAGAGADGGEVVWALDMTSGSAALLVALLVSTGQPVRSVPGRLVNRMSGAFTGEGKNRRQGCTHHRRDRPAARRSGPGHRARPARG</sequence>
<evidence type="ECO:0000256" key="1">
    <source>
        <dbReference type="SAM" id="MobiDB-lite"/>
    </source>
</evidence>